<dbReference type="PANTHER" id="PTHR43798:SF31">
    <property type="entry name" value="AB HYDROLASE SUPERFAMILY PROTEIN YCLE"/>
    <property type="match status" value="1"/>
</dbReference>
<reference evidence="4" key="1">
    <citation type="submission" date="2018-03" db="EMBL/GenBank/DDBJ databases">
        <title>Genomic analysis of the strain SH-1 isolated from shrimp intestine.</title>
        <authorList>
            <person name="Kim Y.-S."/>
            <person name="Kim S.-E."/>
            <person name="Kim K.-H."/>
        </authorList>
    </citation>
    <scope>NUCLEOTIDE SEQUENCE [LARGE SCALE GENOMIC DNA]</scope>
    <source>
        <strain evidence="4">SH-1</strain>
    </source>
</reference>
<dbReference type="GO" id="GO:0016020">
    <property type="term" value="C:membrane"/>
    <property type="evidence" value="ECO:0007669"/>
    <property type="project" value="TreeGrafter"/>
</dbReference>
<protein>
    <submittedName>
        <fullName evidence="3">3-oxoadipate enol-lactonase</fullName>
        <ecNumber evidence="3">3.1.1.24</ecNumber>
    </submittedName>
</protein>
<sequence>MQMAVFDDVQLHYRIDGDPDGAPVVFANSLGTDLRLWDAVLPLLPAGLRIIRYDKRGHGLSSLPDAPYSMGALVRDAERLLDLLEVRDSLFVGLSIGGMIAQGLAVKRPDQIRAMVLSNTAAKIGTPQMWQDRIDAVRRGGIEALADAIMERWFSRGFRDRPDMALWRNMLIRQPADGYAGCSAAIAGTDFYTPTSGLRLPTLGIAGDEDGSTPPDLVRETVDLVPGSRFELIRRAGHLPCVEQPAAYAEALNRFISGTGHL</sequence>
<dbReference type="InterPro" id="IPR026968">
    <property type="entry name" value="PcaD/CatD"/>
</dbReference>
<keyword evidence="4" id="KW-1185">Reference proteome</keyword>
<dbReference type="AlphaFoldDB" id="A0A2S0MQI9"/>
<dbReference type="Pfam" id="PF00561">
    <property type="entry name" value="Abhydrolase_1"/>
    <property type="match status" value="1"/>
</dbReference>
<evidence type="ECO:0000313" key="4">
    <source>
        <dbReference type="Proteomes" id="UP000237655"/>
    </source>
</evidence>
<evidence type="ECO:0000256" key="1">
    <source>
        <dbReference type="ARBA" id="ARBA00022801"/>
    </source>
</evidence>
<dbReference type="NCBIfam" id="TIGR02427">
    <property type="entry name" value="protocat_pcaD"/>
    <property type="match status" value="1"/>
</dbReference>
<feature type="domain" description="AB hydrolase-1" evidence="2">
    <location>
        <begin position="23"/>
        <end position="244"/>
    </location>
</feature>
<dbReference type="EC" id="3.1.1.24" evidence="3"/>
<evidence type="ECO:0000259" key="2">
    <source>
        <dbReference type="Pfam" id="PF00561"/>
    </source>
</evidence>
<gene>
    <name evidence="3" type="primary">pcaD</name>
    <name evidence="3" type="ORF">C6Y53_10775</name>
</gene>
<dbReference type="PANTHER" id="PTHR43798">
    <property type="entry name" value="MONOACYLGLYCEROL LIPASE"/>
    <property type="match status" value="1"/>
</dbReference>
<dbReference type="EMBL" id="CP027665">
    <property type="protein sequence ID" value="AVO38142.1"/>
    <property type="molecule type" value="Genomic_DNA"/>
</dbReference>
<dbReference type="KEGG" id="thas:C6Y53_10775"/>
<dbReference type="InterPro" id="IPR029058">
    <property type="entry name" value="AB_hydrolase_fold"/>
</dbReference>
<dbReference type="GO" id="GO:0047570">
    <property type="term" value="F:3-oxoadipate enol-lactonase activity"/>
    <property type="evidence" value="ECO:0007669"/>
    <property type="project" value="UniProtKB-EC"/>
</dbReference>
<name>A0A2S0MQI9_9RHOB</name>
<evidence type="ECO:0000313" key="3">
    <source>
        <dbReference type="EMBL" id="AVO38142.1"/>
    </source>
</evidence>
<dbReference type="PRINTS" id="PR00111">
    <property type="entry name" value="ABHYDROLASE"/>
</dbReference>
<dbReference type="InterPro" id="IPR000073">
    <property type="entry name" value="AB_hydrolase_1"/>
</dbReference>
<dbReference type="Proteomes" id="UP000237655">
    <property type="component" value="Chromosome"/>
</dbReference>
<dbReference type="Gene3D" id="3.40.50.1820">
    <property type="entry name" value="alpha/beta hydrolase"/>
    <property type="match status" value="1"/>
</dbReference>
<proteinExistence type="predicted"/>
<organism evidence="3 4">
    <name type="scientific">Pukyongiella litopenaei</name>
    <dbReference type="NCBI Taxonomy" id="2605946"/>
    <lineage>
        <taxon>Bacteria</taxon>
        <taxon>Pseudomonadati</taxon>
        <taxon>Pseudomonadota</taxon>
        <taxon>Alphaproteobacteria</taxon>
        <taxon>Rhodobacterales</taxon>
        <taxon>Paracoccaceae</taxon>
        <taxon>Pukyongiella</taxon>
    </lineage>
</organism>
<keyword evidence="1 3" id="KW-0378">Hydrolase</keyword>
<dbReference type="InterPro" id="IPR050266">
    <property type="entry name" value="AB_hydrolase_sf"/>
</dbReference>
<accession>A0A2S0MQI9</accession>
<dbReference type="GO" id="GO:0042952">
    <property type="term" value="P:beta-ketoadipate pathway"/>
    <property type="evidence" value="ECO:0007669"/>
    <property type="project" value="InterPro"/>
</dbReference>
<dbReference type="RefSeq" id="WP_106472457.1">
    <property type="nucleotide sequence ID" value="NZ_CP027665.1"/>
</dbReference>
<dbReference type="SUPFAM" id="SSF53474">
    <property type="entry name" value="alpha/beta-Hydrolases"/>
    <property type="match status" value="1"/>
</dbReference>